<keyword evidence="2" id="KW-1185">Reference proteome</keyword>
<accession>A0ABQ8K3J7</accession>
<evidence type="ECO:0000313" key="2">
    <source>
        <dbReference type="Proteomes" id="UP000814176"/>
    </source>
</evidence>
<reference evidence="1 2" key="1">
    <citation type="journal article" date="2021" name="Environ. Microbiol.">
        <title>Gene family expansions and transcriptome signatures uncover fungal adaptations to wood decay.</title>
        <authorList>
            <person name="Hage H."/>
            <person name="Miyauchi S."/>
            <person name="Viragh M."/>
            <person name="Drula E."/>
            <person name="Min B."/>
            <person name="Chaduli D."/>
            <person name="Navarro D."/>
            <person name="Favel A."/>
            <person name="Norest M."/>
            <person name="Lesage-Meessen L."/>
            <person name="Balint B."/>
            <person name="Merenyi Z."/>
            <person name="de Eugenio L."/>
            <person name="Morin E."/>
            <person name="Martinez A.T."/>
            <person name="Baldrian P."/>
            <person name="Stursova M."/>
            <person name="Martinez M.J."/>
            <person name="Novotny C."/>
            <person name="Magnuson J.K."/>
            <person name="Spatafora J.W."/>
            <person name="Maurice S."/>
            <person name="Pangilinan J."/>
            <person name="Andreopoulos W."/>
            <person name="LaButti K."/>
            <person name="Hundley H."/>
            <person name="Na H."/>
            <person name="Kuo A."/>
            <person name="Barry K."/>
            <person name="Lipzen A."/>
            <person name="Henrissat B."/>
            <person name="Riley R."/>
            <person name="Ahrendt S."/>
            <person name="Nagy L.G."/>
            <person name="Grigoriev I.V."/>
            <person name="Martin F."/>
            <person name="Rosso M.N."/>
        </authorList>
    </citation>
    <scope>NUCLEOTIDE SEQUENCE [LARGE SCALE GENOMIC DNA]</scope>
    <source>
        <strain evidence="1 2">CIRM-BRFM 1785</strain>
    </source>
</reference>
<evidence type="ECO:0008006" key="3">
    <source>
        <dbReference type="Google" id="ProtNLM"/>
    </source>
</evidence>
<dbReference type="EMBL" id="JADCUA010000026">
    <property type="protein sequence ID" value="KAH9831444.1"/>
    <property type="molecule type" value="Genomic_DNA"/>
</dbReference>
<name>A0ABQ8K3J7_9APHY</name>
<dbReference type="RefSeq" id="XP_047774571.1">
    <property type="nucleotide sequence ID" value="XM_047917679.1"/>
</dbReference>
<evidence type="ECO:0000313" key="1">
    <source>
        <dbReference type="EMBL" id="KAH9831444.1"/>
    </source>
</evidence>
<gene>
    <name evidence="1" type="ORF">C8Q71DRAFT_303904</name>
</gene>
<organism evidence="1 2">
    <name type="scientific">Rhodofomes roseus</name>
    <dbReference type="NCBI Taxonomy" id="34475"/>
    <lineage>
        <taxon>Eukaryota</taxon>
        <taxon>Fungi</taxon>
        <taxon>Dikarya</taxon>
        <taxon>Basidiomycota</taxon>
        <taxon>Agaricomycotina</taxon>
        <taxon>Agaricomycetes</taxon>
        <taxon>Polyporales</taxon>
        <taxon>Rhodofomes</taxon>
    </lineage>
</organism>
<protein>
    <recommendedName>
        <fullName evidence="3">F-box domain-containing protein</fullName>
    </recommendedName>
</protein>
<dbReference type="SUPFAM" id="SSF52047">
    <property type="entry name" value="RNI-like"/>
    <property type="match status" value="1"/>
</dbReference>
<comment type="caution">
    <text evidence="1">The sequence shown here is derived from an EMBL/GenBank/DDBJ whole genome shotgun (WGS) entry which is preliminary data.</text>
</comment>
<dbReference type="Proteomes" id="UP000814176">
    <property type="component" value="Unassembled WGS sequence"/>
</dbReference>
<sequence>MDPALSTLPQELWDSVLDYLCDDQDTLAACCLTCQAWLGIARILRWRTVSCPTSRLQRRLQTVLQPGKTILNLAPLIVHLDIQPGSNDLDWFTALPNVQHLTLRMLDCIQQRWINPPASRSRSILAGRLTSIRMLSLPACRISPVSLAWLLTLTPNLSALDLLKTQIMYDRDLNPDPSDSVSCRLEHLSWNLNDPLPIALSSLCTSLRGISFWGTVPTWAARCGMIGGIDEVSSVLRNAGTSLTTLALVLEHTPRFYSTIAMRELESRLDLSHNPHLTSLHIDIVVGSPMTRNWTDIPSSVLACIPQTLLRVRRVDIHLHLWPHEHLLQRPRQQEHLGHEITHLLQANTDLVVTFHVRAGERDAQIARRSIAKRLRVSCPWLAEETERLRFIHDLVVGRPPVWHWQSGWEKSDTVGSIPLFQVLA</sequence>
<proteinExistence type="predicted"/>
<dbReference type="GeneID" id="71998411"/>